<proteinExistence type="predicted"/>
<protein>
    <submittedName>
        <fullName evidence="2">Uncharacterized protein</fullName>
    </submittedName>
</protein>
<dbReference type="EMBL" id="JAYMYR010000005">
    <property type="protein sequence ID" value="KAK7364619.1"/>
    <property type="molecule type" value="Genomic_DNA"/>
</dbReference>
<gene>
    <name evidence="2" type="ORF">VNO80_13358</name>
</gene>
<dbReference type="Proteomes" id="UP001374584">
    <property type="component" value="Unassembled WGS sequence"/>
</dbReference>
<feature type="region of interest" description="Disordered" evidence="1">
    <location>
        <begin position="103"/>
        <end position="136"/>
    </location>
</feature>
<name>A0AAN9N0U2_PHACN</name>
<evidence type="ECO:0000313" key="3">
    <source>
        <dbReference type="Proteomes" id="UP001374584"/>
    </source>
</evidence>
<organism evidence="2 3">
    <name type="scientific">Phaseolus coccineus</name>
    <name type="common">Scarlet runner bean</name>
    <name type="synonym">Phaseolus multiflorus</name>
    <dbReference type="NCBI Taxonomy" id="3886"/>
    <lineage>
        <taxon>Eukaryota</taxon>
        <taxon>Viridiplantae</taxon>
        <taxon>Streptophyta</taxon>
        <taxon>Embryophyta</taxon>
        <taxon>Tracheophyta</taxon>
        <taxon>Spermatophyta</taxon>
        <taxon>Magnoliopsida</taxon>
        <taxon>eudicotyledons</taxon>
        <taxon>Gunneridae</taxon>
        <taxon>Pentapetalae</taxon>
        <taxon>rosids</taxon>
        <taxon>fabids</taxon>
        <taxon>Fabales</taxon>
        <taxon>Fabaceae</taxon>
        <taxon>Papilionoideae</taxon>
        <taxon>50 kb inversion clade</taxon>
        <taxon>NPAAA clade</taxon>
        <taxon>indigoferoid/millettioid clade</taxon>
        <taxon>Phaseoleae</taxon>
        <taxon>Phaseolus</taxon>
    </lineage>
</organism>
<comment type="caution">
    <text evidence="2">The sequence shown here is derived from an EMBL/GenBank/DDBJ whole genome shotgun (WGS) entry which is preliminary data.</text>
</comment>
<evidence type="ECO:0000313" key="2">
    <source>
        <dbReference type="EMBL" id="KAK7364619.1"/>
    </source>
</evidence>
<reference evidence="2 3" key="1">
    <citation type="submission" date="2024-01" db="EMBL/GenBank/DDBJ databases">
        <title>The genomes of 5 underutilized Papilionoideae crops provide insights into root nodulation and disease resistanc.</title>
        <authorList>
            <person name="Jiang F."/>
        </authorList>
    </citation>
    <scope>NUCLEOTIDE SEQUENCE [LARGE SCALE GENOMIC DNA]</scope>
    <source>
        <strain evidence="2">JINMINGXINNONG_FW02</strain>
        <tissue evidence="2">Leaves</tissue>
    </source>
</reference>
<accession>A0AAN9N0U2</accession>
<keyword evidence="3" id="KW-1185">Reference proteome</keyword>
<evidence type="ECO:0000256" key="1">
    <source>
        <dbReference type="SAM" id="MobiDB-lite"/>
    </source>
</evidence>
<sequence length="202" mass="21166">MCSIVHVTPQILVQPTHTSVQPTQALLQPTHTSVQPTQASVQPTHTSVQPTQFVPYQYGSLLQFYELVKCNCVGAVIVELEGIVDCGAVSWWLVVSKDGGDVDEDVVGADVEDDGGEEPEGVEGGLEDGGDVEPEGVEAEVEGDGGVELEGVEGGVQDGDDVKPEVVGAGVEGDAGVDIGDHHVRHCSFLSPLDVIMLSRVI</sequence>
<dbReference type="AlphaFoldDB" id="A0AAN9N0U2"/>